<dbReference type="InterPro" id="IPR036188">
    <property type="entry name" value="FAD/NAD-bd_sf"/>
</dbReference>
<comment type="similarity">
    <text evidence="1">Belongs to the FMO family.</text>
</comment>
<evidence type="ECO:0000256" key="6">
    <source>
        <dbReference type="ARBA" id="ARBA00023002"/>
    </source>
</evidence>
<comment type="similarity">
    <text evidence="2">Belongs to the FAD-binding monooxygenase family.</text>
</comment>
<evidence type="ECO:0000256" key="1">
    <source>
        <dbReference type="ARBA" id="ARBA00009183"/>
    </source>
</evidence>
<dbReference type="GO" id="GO:0033776">
    <property type="term" value="F:phenylacetone monooxygenase activity"/>
    <property type="evidence" value="ECO:0007669"/>
    <property type="project" value="UniProtKB-EC"/>
</dbReference>
<keyword evidence="8" id="KW-1185">Reference proteome</keyword>
<dbReference type="EMBL" id="NGAF01000038">
    <property type="protein sequence ID" value="OXR40173.1"/>
    <property type="molecule type" value="Genomic_DNA"/>
</dbReference>
<keyword evidence="4" id="KW-0274">FAD</keyword>
<evidence type="ECO:0000313" key="8">
    <source>
        <dbReference type="Proteomes" id="UP000215506"/>
    </source>
</evidence>
<dbReference type="PIRSF" id="PIRSF000332">
    <property type="entry name" value="FMO"/>
    <property type="match status" value="1"/>
</dbReference>
<keyword evidence="5" id="KW-0521">NADP</keyword>
<dbReference type="GO" id="GO:0004499">
    <property type="term" value="F:N,N-dimethylaniline monooxygenase activity"/>
    <property type="evidence" value="ECO:0007669"/>
    <property type="project" value="InterPro"/>
</dbReference>
<evidence type="ECO:0000256" key="5">
    <source>
        <dbReference type="ARBA" id="ARBA00022857"/>
    </source>
</evidence>
<reference evidence="7 8" key="1">
    <citation type="submission" date="2017-07" db="EMBL/GenBank/DDBJ databases">
        <title>First draft Genome Sequence of Nocardia cerradoensis isolated from human infection.</title>
        <authorList>
            <person name="Carrasco G."/>
        </authorList>
    </citation>
    <scope>NUCLEOTIDE SEQUENCE [LARGE SCALE GENOMIC DNA]</scope>
    <source>
        <strain evidence="7 8">CNM20130759</strain>
    </source>
</reference>
<name>A0A231GU70_9NOCA</name>
<comment type="caution">
    <text evidence="7">The sequence shown here is derived from an EMBL/GenBank/DDBJ whole genome shotgun (WGS) entry which is preliminary data.</text>
</comment>
<dbReference type="InterPro" id="IPR020946">
    <property type="entry name" value="Flavin_mOase-like"/>
</dbReference>
<protein>
    <submittedName>
        <fullName evidence="7">Phenylacetone monooxygenase</fullName>
        <ecNumber evidence="7">1.14.13.92</ecNumber>
    </submittedName>
</protein>
<dbReference type="InterPro" id="IPR000960">
    <property type="entry name" value="Flavin_mOase"/>
</dbReference>
<evidence type="ECO:0000256" key="3">
    <source>
        <dbReference type="ARBA" id="ARBA00022630"/>
    </source>
</evidence>
<dbReference type="PRINTS" id="PR00370">
    <property type="entry name" value="FMOXYGENASE"/>
</dbReference>
<organism evidence="7 8">
    <name type="scientific">Nocardia cerradoensis</name>
    <dbReference type="NCBI Taxonomy" id="85688"/>
    <lineage>
        <taxon>Bacteria</taxon>
        <taxon>Bacillati</taxon>
        <taxon>Actinomycetota</taxon>
        <taxon>Actinomycetes</taxon>
        <taxon>Mycobacteriales</taxon>
        <taxon>Nocardiaceae</taxon>
        <taxon>Nocardia</taxon>
    </lineage>
</organism>
<dbReference type="AlphaFoldDB" id="A0A231GU70"/>
<dbReference type="GO" id="GO:0050660">
    <property type="term" value="F:flavin adenine dinucleotide binding"/>
    <property type="evidence" value="ECO:0007669"/>
    <property type="project" value="InterPro"/>
</dbReference>
<keyword evidence="3" id="KW-0285">Flavoprotein</keyword>
<dbReference type="EC" id="1.14.13.92" evidence="7"/>
<dbReference type="RefSeq" id="WP_094028297.1">
    <property type="nucleotide sequence ID" value="NZ_NGAF01000038.1"/>
</dbReference>
<dbReference type="Gene3D" id="3.50.50.60">
    <property type="entry name" value="FAD/NAD(P)-binding domain"/>
    <property type="match status" value="1"/>
</dbReference>
<accession>A0A231GU70</accession>
<sequence>MASRKKVRETDRVCIVGAGPAGLSAARALKRLGIPYDQFERYSDVGGIWDLDNPGTPMYESAHFISSRKTSGFFDFPMPDTYPDYPGNRQILEYTRSFAAAYGLRDAIRFDCPVTDVQEDGDKWLVTLGDGSQLSYRAVICATGVTWQPRMPTHRGEFSGEIRHSSTYRSPLEFRNKRVLIVGLGNSGADIACDAAANADAAFVSIRRGYHLIPKHIFGIPSDELAHNGPQLPLWLQRPAFRAALRLTQGDLTKYGLPKPDHKLFESHPLLNSQLIHYLQHGDVAIRPDIKGFEGSRVRFADGSSEEVDLVLYATGYDWSIPYAEKYFDWNEGRPDLYLSVFNREHRNLFGLGYIEINSSAYTLFDHISNIVAQYLHDQDHAPARASAFDRMIAGDTPKLNGGINFLASARHRSYVDAHAYHKYLGTLRKRFDWQNLEPGLFEPIRSGRGIGTVSGVRS</sequence>
<dbReference type="GO" id="GO:0050661">
    <property type="term" value="F:NADP binding"/>
    <property type="evidence" value="ECO:0007669"/>
    <property type="project" value="InterPro"/>
</dbReference>
<dbReference type="Pfam" id="PF00743">
    <property type="entry name" value="FMO-like"/>
    <property type="match status" value="1"/>
</dbReference>
<gene>
    <name evidence="7" type="primary">pamO_3</name>
    <name evidence="7" type="ORF">B7C42_07755</name>
</gene>
<proteinExistence type="inferred from homology"/>
<dbReference type="Proteomes" id="UP000215506">
    <property type="component" value="Unassembled WGS sequence"/>
</dbReference>
<dbReference type="PANTHER" id="PTHR23023">
    <property type="entry name" value="DIMETHYLANILINE MONOOXYGENASE"/>
    <property type="match status" value="1"/>
</dbReference>
<dbReference type="InterPro" id="IPR050346">
    <property type="entry name" value="FMO-like"/>
</dbReference>
<evidence type="ECO:0000256" key="2">
    <source>
        <dbReference type="ARBA" id="ARBA00010139"/>
    </source>
</evidence>
<dbReference type="SUPFAM" id="SSF51905">
    <property type="entry name" value="FAD/NAD(P)-binding domain"/>
    <property type="match status" value="2"/>
</dbReference>
<evidence type="ECO:0000313" key="7">
    <source>
        <dbReference type="EMBL" id="OXR40173.1"/>
    </source>
</evidence>
<keyword evidence="7" id="KW-0503">Monooxygenase</keyword>
<keyword evidence="6 7" id="KW-0560">Oxidoreductase</keyword>
<evidence type="ECO:0000256" key="4">
    <source>
        <dbReference type="ARBA" id="ARBA00022827"/>
    </source>
</evidence>